<accession>W9QZ80</accession>
<evidence type="ECO:0000313" key="2">
    <source>
        <dbReference type="Proteomes" id="UP000030645"/>
    </source>
</evidence>
<reference evidence="2" key="1">
    <citation type="submission" date="2013-01" db="EMBL/GenBank/DDBJ databases">
        <title>Draft Genome Sequence of a Mulberry Tree, Morus notabilis C.K. Schneid.</title>
        <authorList>
            <person name="He N."/>
            <person name="Zhao S."/>
        </authorList>
    </citation>
    <scope>NUCLEOTIDE SEQUENCE</scope>
</reference>
<dbReference type="AlphaFoldDB" id="W9QZ80"/>
<gene>
    <name evidence="1" type="ORF">L484_006248</name>
</gene>
<organism evidence="1 2">
    <name type="scientific">Morus notabilis</name>
    <dbReference type="NCBI Taxonomy" id="981085"/>
    <lineage>
        <taxon>Eukaryota</taxon>
        <taxon>Viridiplantae</taxon>
        <taxon>Streptophyta</taxon>
        <taxon>Embryophyta</taxon>
        <taxon>Tracheophyta</taxon>
        <taxon>Spermatophyta</taxon>
        <taxon>Magnoliopsida</taxon>
        <taxon>eudicotyledons</taxon>
        <taxon>Gunneridae</taxon>
        <taxon>Pentapetalae</taxon>
        <taxon>rosids</taxon>
        <taxon>fabids</taxon>
        <taxon>Rosales</taxon>
        <taxon>Moraceae</taxon>
        <taxon>Moreae</taxon>
        <taxon>Morus</taxon>
    </lineage>
</organism>
<protein>
    <submittedName>
        <fullName evidence="1">Uncharacterized protein</fullName>
    </submittedName>
</protein>
<dbReference type="Proteomes" id="UP000030645">
    <property type="component" value="Unassembled WGS sequence"/>
</dbReference>
<dbReference type="EMBL" id="KE344056">
    <property type="protein sequence ID" value="EXB51903.1"/>
    <property type="molecule type" value="Genomic_DNA"/>
</dbReference>
<name>W9QZ80_9ROSA</name>
<sequence>MKRAAVAFMQYPVIIQCASRFTWRNLTLYGWFKRFPVLPHQQKMGVIVEEIVGLLSRVSNSKRVHVPRDGNFVTRVLFGI</sequence>
<proteinExistence type="predicted"/>
<evidence type="ECO:0000313" key="1">
    <source>
        <dbReference type="EMBL" id="EXB51903.1"/>
    </source>
</evidence>
<keyword evidence="2" id="KW-1185">Reference proteome</keyword>